<feature type="transmembrane region" description="Helical" evidence="9">
    <location>
        <begin position="238"/>
        <end position="263"/>
    </location>
</feature>
<dbReference type="InterPro" id="IPR020846">
    <property type="entry name" value="MFS_dom"/>
</dbReference>
<dbReference type="PANTHER" id="PTHR43124">
    <property type="entry name" value="PURINE EFFLUX PUMP PBUE"/>
    <property type="match status" value="1"/>
</dbReference>
<feature type="transmembrane region" description="Helical" evidence="9">
    <location>
        <begin position="304"/>
        <end position="325"/>
    </location>
</feature>
<name>A0A4R4WE85_9ACTN</name>
<feature type="transmembrane region" description="Helical" evidence="9">
    <location>
        <begin position="269"/>
        <end position="292"/>
    </location>
</feature>
<dbReference type="InterPro" id="IPR004812">
    <property type="entry name" value="Efflux_drug-R_Bcr/CmlA"/>
</dbReference>
<keyword evidence="12" id="KW-1185">Reference proteome</keyword>
<dbReference type="PROSITE" id="PS50850">
    <property type="entry name" value="MFS"/>
    <property type="match status" value="1"/>
</dbReference>
<dbReference type="RefSeq" id="WP_132513357.1">
    <property type="nucleotide sequence ID" value="NZ_SMKP01000090.1"/>
</dbReference>
<dbReference type="EMBL" id="SMKP01000090">
    <property type="protein sequence ID" value="TDD17249.1"/>
    <property type="molecule type" value="Genomic_DNA"/>
</dbReference>
<evidence type="ECO:0000256" key="1">
    <source>
        <dbReference type="ARBA" id="ARBA00004651"/>
    </source>
</evidence>
<protein>
    <submittedName>
        <fullName evidence="11">Bcr/CflA family efflux MFS transporter</fullName>
    </submittedName>
</protein>
<dbReference type="Proteomes" id="UP000294543">
    <property type="component" value="Unassembled WGS sequence"/>
</dbReference>
<evidence type="ECO:0000256" key="9">
    <source>
        <dbReference type="SAM" id="Phobius"/>
    </source>
</evidence>
<feature type="transmembrane region" description="Helical" evidence="9">
    <location>
        <begin position="331"/>
        <end position="355"/>
    </location>
</feature>
<evidence type="ECO:0000259" key="10">
    <source>
        <dbReference type="PROSITE" id="PS50850"/>
    </source>
</evidence>
<dbReference type="Pfam" id="PF07690">
    <property type="entry name" value="MFS_1"/>
    <property type="match status" value="1"/>
</dbReference>
<reference evidence="11 12" key="1">
    <citation type="submission" date="2019-03" db="EMBL/GenBank/DDBJ databases">
        <title>Draft genome sequences of novel Actinobacteria.</title>
        <authorList>
            <person name="Sahin N."/>
            <person name="Ay H."/>
            <person name="Saygin H."/>
        </authorList>
    </citation>
    <scope>NUCLEOTIDE SEQUENCE [LARGE SCALE GENOMIC DNA]</scope>
    <source>
        <strain evidence="11 12">KC712</strain>
    </source>
</reference>
<keyword evidence="3" id="KW-0813">Transport</keyword>
<feature type="transmembrane region" description="Helical" evidence="9">
    <location>
        <begin position="67"/>
        <end position="87"/>
    </location>
</feature>
<feature type="region of interest" description="Disordered" evidence="8">
    <location>
        <begin position="1"/>
        <end position="23"/>
    </location>
</feature>
<dbReference type="OrthoDB" id="9814303at2"/>
<feature type="transmembrane region" description="Helical" evidence="9">
    <location>
        <begin position="367"/>
        <end position="388"/>
    </location>
</feature>
<keyword evidence="6 9" id="KW-1133">Transmembrane helix</keyword>
<dbReference type="InterPro" id="IPR005829">
    <property type="entry name" value="Sugar_transporter_CS"/>
</dbReference>
<comment type="similarity">
    <text evidence="2">Belongs to the major facilitator superfamily. Bcr/CmlA family.</text>
</comment>
<feature type="transmembrane region" description="Helical" evidence="9">
    <location>
        <begin position="99"/>
        <end position="120"/>
    </location>
</feature>
<accession>A0A4R4WE85</accession>
<comment type="subcellular location">
    <subcellularLocation>
        <location evidence="1">Cell membrane</location>
        <topology evidence="1">Multi-pass membrane protein</topology>
    </subcellularLocation>
</comment>
<dbReference type="NCBIfam" id="TIGR00710">
    <property type="entry name" value="efflux_Bcr_CflA"/>
    <property type="match status" value="1"/>
</dbReference>
<comment type="caution">
    <text evidence="11">The sequence shown here is derived from an EMBL/GenBank/DDBJ whole genome shotgun (WGS) entry which is preliminary data.</text>
</comment>
<keyword evidence="7 9" id="KW-0472">Membrane</keyword>
<dbReference type="InterPro" id="IPR011701">
    <property type="entry name" value="MFS"/>
</dbReference>
<feature type="transmembrane region" description="Helical" evidence="9">
    <location>
        <begin position="189"/>
        <end position="208"/>
    </location>
</feature>
<feature type="transmembrane region" description="Helical" evidence="9">
    <location>
        <begin position="394"/>
        <end position="415"/>
    </location>
</feature>
<keyword evidence="4" id="KW-1003">Cell membrane</keyword>
<evidence type="ECO:0000256" key="6">
    <source>
        <dbReference type="ARBA" id="ARBA00022989"/>
    </source>
</evidence>
<dbReference type="InterPro" id="IPR050189">
    <property type="entry name" value="MFS_Efflux_Transporters"/>
</dbReference>
<evidence type="ECO:0000256" key="5">
    <source>
        <dbReference type="ARBA" id="ARBA00022692"/>
    </source>
</evidence>
<evidence type="ECO:0000256" key="2">
    <source>
        <dbReference type="ARBA" id="ARBA00006236"/>
    </source>
</evidence>
<feature type="transmembrane region" description="Helical" evidence="9">
    <location>
        <begin position="33"/>
        <end position="55"/>
    </location>
</feature>
<feature type="transmembrane region" description="Helical" evidence="9">
    <location>
        <begin position="157"/>
        <end position="183"/>
    </location>
</feature>
<dbReference type="GO" id="GO:0005886">
    <property type="term" value="C:plasma membrane"/>
    <property type="evidence" value="ECO:0007669"/>
    <property type="project" value="UniProtKB-SubCell"/>
</dbReference>
<dbReference type="InterPro" id="IPR036259">
    <property type="entry name" value="MFS_trans_sf"/>
</dbReference>
<keyword evidence="5 9" id="KW-0812">Transmembrane</keyword>
<proteinExistence type="inferred from homology"/>
<sequence>MSSNTTEAATAPISGRPPEAALGQAPPKQVARLILMLAALTALAPLANGMYIPGFPELARSLGATDSSVQLSMTAFLVGLAAGQILLGPISDALGRRSVLLAGAGLFTIFSVICAVAPTIEVFNAARLLEGITGAAGLVIARAVLTDRFHGTPAAARHFSTLSAIVVVAPVAAPILGGAVLGIATWRTVFAVLAAFGLVLAVVVALWLPESLPADRRRGGGVGRTFKAMAGLLSGRAVVGYVLTSSFTSAALFIYISGSAFVFHQVYGVSSGLFSLIFAVNAFGSLAGGILFGRLAARVRFNTLLIAGLALSLVAAAVLVLLLASTGGNLATVWICLFFALTGIGVVFPATMTIIQSLGHRAPGAASGLIGGSQFVFGAAASPLAGLLGTSTAVPMAVLMLAAFTVSTLALVTIARPWRGHGEPTRTKS</sequence>
<dbReference type="PROSITE" id="PS00216">
    <property type="entry name" value="SUGAR_TRANSPORT_1"/>
    <property type="match status" value="1"/>
</dbReference>
<evidence type="ECO:0000256" key="4">
    <source>
        <dbReference type="ARBA" id="ARBA00022475"/>
    </source>
</evidence>
<gene>
    <name evidence="11" type="ORF">E1294_28460</name>
</gene>
<dbReference type="PANTHER" id="PTHR43124:SF3">
    <property type="entry name" value="CHLORAMPHENICOL EFFLUX PUMP RV0191"/>
    <property type="match status" value="1"/>
</dbReference>
<feature type="domain" description="Major facilitator superfamily (MFS) profile" evidence="10">
    <location>
        <begin position="33"/>
        <end position="420"/>
    </location>
</feature>
<dbReference type="SUPFAM" id="SSF103473">
    <property type="entry name" value="MFS general substrate transporter"/>
    <property type="match status" value="1"/>
</dbReference>
<evidence type="ECO:0000256" key="7">
    <source>
        <dbReference type="ARBA" id="ARBA00023136"/>
    </source>
</evidence>
<feature type="transmembrane region" description="Helical" evidence="9">
    <location>
        <begin position="126"/>
        <end position="145"/>
    </location>
</feature>
<dbReference type="GO" id="GO:1990961">
    <property type="term" value="P:xenobiotic detoxification by transmembrane export across the plasma membrane"/>
    <property type="evidence" value="ECO:0007669"/>
    <property type="project" value="InterPro"/>
</dbReference>
<organism evidence="11 12">
    <name type="scientific">Nonomuraea diastatica</name>
    <dbReference type="NCBI Taxonomy" id="1848329"/>
    <lineage>
        <taxon>Bacteria</taxon>
        <taxon>Bacillati</taxon>
        <taxon>Actinomycetota</taxon>
        <taxon>Actinomycetes</taxon>
        <taxon>Streptosporangiales</taxon>
        <taxon>Streptosporangiaceae</taxon>
        <taxon>Nonomuraea</taxon>
    </lineage>
</organism>
<evidence type="ECO:0000313" key="11">
    <source>
        <dbReference type="EMBL" id="TDD17249.1"/>
    </source>
</evidence>
<dbReference type="GO" id="GO:0042910">
    <property type="term" value="F:xenobiotic transmembrane transporter activity"/>
    <property type="evidence" value="ECO:0007669"/>
    <property type="project" value="InterPro"/>
</dbReference>
<evidence type="ECO:0000313" key="12">
    <source>
        <dbReference type="Proteomes" id="UP000294543"/>
    </source>
</evidence>
<dbReference type="AlphaFoldDB" id="A0A4R4WE85"/>
<dbReference type="Gene3D" id="1.20.1720.10">
    <property type="entry name" value="Multidrug resistance protein D"/>
    <property type="match status" value="1"/>
</dbReference>
<evidence type="ECO:0000256" key="8">
    <source>
        <dbReference type="SAM" id="MobiDB-lite"/>
    </source>
</evidence>
<dbReference type="CDD" id="cd17320">
    <property type="entry name" value="MFS_MdfA_MDR_like"/>
    <property type="match status" value="1"/>
</dbReference>
<evidence type="ECO:0000256" key="3">
    <source>
        <dbReference type="ARBA" id="ARBA00022448"/>
    </source>
</evidence>